<dbReference type="InterPro" id="IPR036890">
    <property type="entry name" value="HATPase_C_sf"/>
</dbReference>
<dbReference type="eggNOG" id="COG2205">
    <property type="taxonomic scope" value="Bacteria"/>
</dbReference>
<feature type="domain" description="HAMP" evidence="15">
    <location>
        <begin position="174"/>
        <end position="226"/>
    </location>
</feature>
<dbReference type="Pfam" id="PF00512">
    <property type="entry name" value="HisKA"/>
    <property type="match status" value="1"/>
</dbReference>
<dbReference type="CDD" id="cd00082">
    <property type="entry name" value="HisKA"/>
    <property type="match status" value="1"/>
</dbReference>
<evidence type="ECO:0000256" key="1">
    <source>
        <dbReference type="ARBA" id="ARBA00000085"/>
    </source>
</evidence>
<keyword evidence="17" id="KW-1185">Reference proteome</keyword>
<keyword evidence="6" id="KW-0808">Transferase</keyword>
<dbReference type="SUPFAM" id="SSF47384">
    <property type="entry name" value="Homodimeric domain of signal transducing histidine kinase"/>
    <property type="match status" value="1"/>
</dbReference>
<evidence type="ECO:0000256" key="6">
    <source>
        <dbReference type="ARBA" id="ARBA00022679"/>
    </source>
</evidence>
<evidence type="ECO:0000256" key="8">
    <source>
        <dbReference type="ARBA" id="ARBA00022777"/>
    </source>
</evidence>
<dbReference type="Gene3D" id="3.30.565.10">
    <property type="entry name" value="Histidine kinase-like ATPase, C-terminal domain"/>
    <property type="match status" value="1"/>
</dbReference>
<organism evidence="16 17">
    <name type="scientific">Paenibacillus graminis</name>
    <dbReference type="NCBI Taxonomy" id="189425"/>
    <lineage>
        <taxon>Bacteria</taxon>
        <taxon>Bacillati</taxon>
        <taxon>Bacillota</taxon>
        <taxon>Bacilli</taxon>
        <taxon>Bacillales</taxon>
        <taxon>Paenibacillaceae</taxon>
        <taxon>Paenibacillus</taxon>
    </lineage>
</organism>
<evidence type="ECO:0000256" key="10">
    <source>
        <dbReference type="ARBA" id="ARBA00023012"/>
    </source>
</evidence>
<feature type="transmembrane region" description="Helical" evidence="13">
    <location>
        <begin position="153"/>
        <end position="177"/>
    </location>
</feature>
<feature type="transmembrane region" description="Helical" evidence="13">
    <location>
        <begin position="6"/>
        <end position="31"/>
    </location>
</feature>
<dbReference type="GO" id="GO:0005886">
    <property type="term" value="C:plasma membrane"/>
    <property type="evidence" value="ECO:0007669"/>
    <property type="project" value="UniProtKB-SubCell"/>
</dbReference>
<dbReference type="InterPro" id="IPR003661">
    <property type="entry name" value="HisK_dim/P_dom"/>
</dbReference>
<dbReference type="PANTHER" id="PTHR42878">
    <property type="entry name" value="TWO-COMPONENT HISTIDINE KINASE"/>
    <property type="match status" value="1"/>
</dbReference>
<evidence type="ECO:0000313" key="16">
    <source>
        <dbReference type="EMBL" id="AIQ66974.1"/>
    </source>
</evidence>
<dbReference type="KEGG" id="pgm:PGRAT_04420"/>
<keyword evidence="4" id="KW-1003">Cell membrane</keyword>
<dbReference type="FunFam" id="1.10.287.130:FF:000001">
    <property type="entry name" value="Two-component sensor histidine kinase"/>
    <property type="match status" value="1"/>
</dbReference>
<dbReference type="SMART" id="SM00388">
    <property type="entry name" value="HisKA"/>
    <property type="match status" value="1"/>
</dbReference>
<dbReference type="GO" id="GO:0000155">
    <property type="term" value="F:phosphorelay sensor kinase activity"/>
    <property type="evidence" value="ECO:0007669"/>
    <property type="project" value="InterPro"/>
</dbReference>
<keyword evidence="7" id="KW-0547">Nucleotide-binding</keyword>
<dbReference type="GO" id="GO:0030295">
    <property type="term" value="F:protein kinase activator activity"/>
    <property type="evidence" value="ECO:0007669"/>
    <property type="project" value="TreeGrafter"/>
</dbReference>
<keyword evidence="5" id="KW-0597">Phosphoprotein</keyword>
<evidence type="ECO:0000256" key="11">
    <source>
        <dbReference type="ARBA" id="ARBA00023136"/>
    </source>
</evidence>
<keyword evidence="12" id="KW-0175">Coiled coil</keyword>
<dbReference type="PROSITE" id="PS50109">
    <property type="entry name" value="HIS_KIN"/>
    <property type="match status" value="1"/>
</dbReference>
<keyword evidence="10" id="KW-0902">Two-component regulatory system</keyword>
<feature type="coiled-coil region" evidence="12">
    <location>
        <begin position="207"/>
        <end position="234"/>
    </location>
</feature>
<dbReference type="SMART" id="SM00304">
    <property type="entry name" value="HAMP"/>
    <property type="match status" value="1"/>
</dbReference>
<evidence type="ECO:0000256" key="13">
    <source>
        <dbReference type="SAM" id="Phobius"/>
    </source>
</evidence>
<dbReference type="RefSeq" id="WP_025703783.1">
    <property type="nucleotide sequence ID" value="NZ_CP009287.1"/>
</dbReference>
<accession>A0A089NDC8</accession>
<evidence type="ECO:0000256" key="5">
    <source>
        <dbReference type="ARBA" id="ARBA00022553"/>
    </source>
</evidence>
<reference evidence="16 17" key="1">
    <citation type="submission" date="2014-08" db="EMBL/GenBank/DDBJ databases">
        <title>Comparative genomics of the Paenibacillus odorifer group.</title>
        <authorList>
            <person name="den Bakker H.C."/>
            <person name="Tsai Y.-C."/>
            <person name="Martin N."/>
            <person name="Korlach J."/>
            <person name="Wiedmann M."/>
        </authorList>
    </citation>
    <scope>NUCLEOTIDE SEQUENCE [LARGE SCALE GENOMIC DNA]</scope>
    <source>
        <strain evidence="16 17">DSM 15220</strain>
    </source>
</reference>
<evidence type="ECO:0000256" key="12">
    <source>
        <dbReference type="SAM" id="Coils"/>
    </source>
</evidence>
<keyword evidence="13" id="KW-1133">Transmembrane helix</keyword>
<dbReference type="Gene3D" id="1.10.8.500">
    <property type="entry name" value="HAMP domain in histidine kinase"/>
    <property type="match status" value="1"/>
</dbReference>
<dbReference type="InterPro" id="IPR003594">
    <property type="entry name" value="HATPase_dom"/>
</dbReference>
<gene>
    <name evidence="16" type="ORF">PGRAT_04420</name>
</gene>
<comment type="catalytic activity">
    <reaction evidence="1">
        <text>ATP + protein L-histidine = ADP + protein N-phospho-L-histidine.</text>
        <dbReference type="EC" id="2.7.13.3"/>
    </reaction>
</comment>
<dbReference type="InterPro" id="IPR004358">
    <property type="entry name" value="Sig_transdc_His_kin-like_C"/>
</dbReference>
<dbReference type="SUPFAM" id="SSF158472">
    <property type="entry name" value="HAMP domain-like"/>
    <property type="match status" value="1"/>
</dbReference>
<dbReference type="Proteomes" id="UP000029500">
    <property type="component" value="Chromosome"/>
</dbReference>
<evidence type="ECO:0000256" key="3">
    <source>
        <dbReference type="ARBA" id="ARBA00012438"/>
    </source>
</evidence>
<dbReference type="InterPro" id="IPR036097">
    <property type="entry name" value="HisK_dim/P_sf"/>
</dbReference>
<evidence type="ECO:0000313" key="17">
    <source>
        <dbReference type="Proteomes" id="UP000029500"/>
    </source>
</evidence>
<protein>
    <recommendedName>
        <fullName evidence="3">histidine kinase</fullName>
        <ecNumber evidence="3">2.7.13.3</ecNumber>
    </recommendedName>
</protein>
<dbReference type="GO" id="GO:0000156">
    <property type="term" value="F:phosphorelay response regulator activity"/>
    <property type="evidence" value="ECO:0007669"/>
    <property type="project" value="TreeGrafter"/>
</dbReference>
<dbReference type="GO" id="GO:0005524">
    <property type="term" value="F:ATP binding"/>
    <property type="evidence" value="ECO:0007669"/>
    <property type="project" value="UniProtKB-KW"/>
</dbReference>
<evidence type="ECO:0000256" key="7">
    <source>
        <dbReference type="ARBA" id="ARBA00022741"/>
    </source>
</evidence>
<keyword evidence="9" id="KW-0067">ATP-binding</keyword>
<proteinExistence type="predicted"/>
<comment type="subcellular location">
    <subcellularLocation>
        <location evidence="2">Cell membrane</location>
        <topology evidence="2">Multi-pass membrane protein</topology>
    </subcellularLocation>
</comment>
<dbReference type="HOGENOM" id="CLU_000445_89_6_9"/>
<evidence type="ECO:0000259" key="15">
    <source>
        <dbReference type="PROSITE" id="PS50885"/>
    </source>
</evidence>
<evidence type="ECO:0000256" key="4">
    <source>
        <dbReference type="ARBA" id="ARBA00022475"/>
    </source>
</evidence>
<dbReference type="CDD" id="cd06225">
    <property type="entry name" value="HAMP"/>
    <property type="match status" value="1"/>
</dbReference>
<dbReference type="EC" id="2.7.13.3" evidence="3"/>
<dbReference type="AlphaFoldDB" id="A0A089NDC8"/>
<dbReference type="PRINTS" id="PR00344">
    <property type="entry name" value="BCTRLSENSOR"/>
</dbReference>
<name>A0A089NDC8_9BACL</name>
<dbReference type="Gene3D" id="1.10.287.130">
    <property type="match status" value="1"/>
</dbReference>
<dbReference type="Pfam" id="PF00672">
    <property type="entry name" value="HAMP"/>
    <property type="match status" value="1"/>
</dbReference>
<feature type="domain" description="Histidine kinase" evidence="14">
    <location>
        <begin position="234"/>
        <end position="455"/>
    </location>
</feature>
<evidence type="ECO:0000259" key="14">
    <source>
        <dbReference type="PROSITE" id="PS50109"/>
    </source>
</evidence>
<dbReference type="OrthoDB" id="9813151at2"/>
<dbReference type="EMBL" id="CP009287">
    <property type="protein sequence ID" value="AIQ66974.1"/>
    <property type="molecule type" value="Genomic_DNA"/>
</dbReference>
<dbReference type="InterPro" id="IPR005467">
    <property type="entry name" value="His_kinase_dom"/>
</dbReference>
<dbReference type="PROSITE" id="PS50885">
    <property type="entry name" value="HAMP"/>
    <property type="match status" value="1"/>
</dbReference>
<dbReference type="GO" id="GO:0007234">
    <property type="term" value="P:osmosensory signaling via phosphorelay pathway"/>
    <property type="evidence" value="ECO:0007669"/>
    <property type="project" value="TreeGrafter"/>
</dbReference>
<sequence length="461" mass="50769">MKTLYVRVVLTFLAVIVISLISSLLISLALFQKALNTTGKNDMIAAGNRIIRVYEQTNPPDLDTLMDNMAELVSYTLQLYDSNGGVNSYVPAKGRKAGKINPESVRKVLQGELYRSQGKDNGTFVGLPFLSEGNRYALFVHSSFKNEAALIRLFFTILLLMLGLGSLGILVAGRYVVKPLQAMTDATKRLAKGDFEVELKINRRDELGTLSRSINDMAREIRQMERMRQDFVSNVSHEIQSPLTSISGFAKALKDGTLVIGETERLQYLDIIVTESDRLSRLSDNLLKLASLESEHHPFKTETYNLDEQIRRVIVACEPQWSAKNIRVDMESLSDAAVRITADKDQLNQVWMNLLGNAVKFTPCAGQVFIAISQPQPGEVAVAVSDSGIGIAPEEVGFIFERFYKADKSRAEDRSGNGLGLAISHKIVALHHGSLAVKSTAGLGTTFTVTLPVVFPSDSIL</sequence>
<evidence type="ECO:0000256" key="2">
    <source>
        <dbReference type="ARBA" id="ARBA00004651"/>
    </source>
</evidence>
<dbReference type="STRING" id="189425.PGRAT_04420"/>
<keyword evidence="11 13" id="KW-0472">Membrane</keyword>
<dbReference type="FunFam" id="3.30.565.10:FF:000006">
    <property type="entry name" value="Sensor histidine kinase WalK"/>
    <property type="match status" value="1"/>
</dbReference>
<keyword evidence="8" id="KW-0418">Kinase</keyword>
<dbReference type="InterPro" id="IPR050351">
    <property type="entry name" value="BphY/WalK/GraS-like"/>
</dbReference>
<dbReference type="PANTHER" id="PTHR42878:SF7">
    <property type="entry name" value="SENSOR HISTIDINE KINASE GLRK"/>
    <property type="match status" value="1"/>
</dbReference>
<dbReference type="SMART" id="SM00387">
    <property type="entry name" value="HATPase_c"/>
    <property type="match status" value="1"/>
</dbReference>
<evidence type="ECO:0000256" key="9">
    <source>
        <dbReference type="ARBA" id="ARBA00022840"/>
    </source>
</evidence>
<keyword evidence="13" id="KW-0812">Transmembrane</keyword>
<dbReference type="Pfam" id="PF02518">
    <property type="entry name" value="HATPase_c"/>
    <property type="match status" value="1"/>
</dbReference>
<dbReference type="SUPFAM" id="SSF55874">
    <property type="entry name" value="ATPase domain of HSP90 chaperone/DNA topoisomerase II/histidine kinase"/>
    <property type="match status" value="1"/>
</dbReference>
<dbReference type="InterPro" id="IPR003660">
    <property type="entry name" value="HAMP_dom"/>
</dbReference>